<proteinExistence type="predicted"/>
<evidence type="ECO:0000256" key="1">
    <source>
        <dbReference type="SAM" id="MobiDB-lite"/>
    </source>
</evidence>
<dbReference type="Proteomes" id="UP000887159">
    <property type="component" value="Unassembled WGS sequence"/>
</dbReference>
<dbReference type="AlphaFoldDB" id="A0A8X6SEC6"/>
<sequence>MADGIIAVAGPTSLIPVINSENQDLKIMLMEISPCLSRLEIRERSTSSGPEGRFRRRSTRRESGAHTHGWCHRHFKKHSTKCRKQCSFQMEN</sequence>
<organism evidence="2 3">
    <name type="scientific">Trichonephila clavipes</name>
    <name type="common">Golden silk orbweaver</name>
    <name type="synonym">Nephila clavipes</name>
    <dbReference type="NCBI Taxonomy" id="2585209"/>
    <lineage>
        <taxon>Eukaryota</taxon>
        <taxon>Metazoa</taxon>
        <taxon>Ecdysozoa</taxon>
        <taxon>Arthropoda</taxon>
        <taxon>Chelicerata</taxon>
        <taxon>Arachnida</taxon>
        <taxon>Araneae</taxon>
        <taxon>Araneomorphae</taxon>
        <taxon>Entelegynae</taxon>
        <taxon>Araneoidea</taxon>
        <taxon>Nephilidae</taxon>
        <taxon>Trichonephila</taxon>
    </lineage>
</organism>
<evidence type="ECO:0000313" key="2">
    <source>
        <dbReference type="EMBL" id="GFY09850.1"/>
    </source>
</evidence>
<feature type="region of interest" description="Disordered" evidence="1">
    <location>
        <begin position="41"/>
        <end position="71"/>
    </location>
</feature>
<keyword evidence="3" id="KW-1185">Reference proteome</keyword>
<comment type="caution">
    <text evidence="2">The sequence shown here is derived from an EMBL/GenBank/DDBJ whole genome shotgun (WGS) entry which is preliminary data.</text>
</comment>
<name>A0A8X6SEC6_TRICX</name>
<accession>A0A8X6SEC6</accession>
<evidence type="ECO:0000313" key="3">
    <source>
        <dbReference type="Proteomes" id="UP000887159"/>
    </source>
</evidence>
<protein>
    <submittedName>
        <fullName evidence="2">Uncharacterized protein</fullName>
    </submittedName>
</protein>
<dbReference type="EMBL" id="BMAU01021292">
    <property type="protein sequence ID" value="GFY09850.1"/>
    <property type="molecule type" value="Genomic_DNA"/>
</dbReference>
<reference evidence="2" key="1">
    <citation type="submission" date="2020-08" db="EMBL/GenBank/DDBJ databases">
        <title>Multicomponent nature underlies the extraordinary mechanical properties of spider dragline silk.</title>
        <authorList>
            <person name="Kono N."/>
            <person name="Nakamura H."/>
            <person name="Mori M."/>
            <person name="Yoshida Y."/>
            <person name="Ohtoshi R."/>
            <person name="Malay A.D."/>
            <person name="Moran D.A.P."/>
            <person name="Tomita M."/>
            <person name="Numata K."/>
            <person name="Arakawa K."/>
        </authorList>
    </citation>
    <scope>NUCLEOTIDE SEQUENCE</scope>
</reference>
<gene>
    <name evidence="2" type="ORF">TNCV_3698121</name>
</gene>